<dbReference type="SMART" id="SM00451">
    <property type="entry name" value="ZnF_U1"/>
    <property type="match status" value="1"/>
</dbReference>
<feature type="domain" description="U1-type" evidence="6">
    <location>
        <begin position="8"/>
        <end position="43"/>
    </location>
</feature>
<dbReference type="PANTHER" id="PTHR13173">
    <property type="entry name" value="WW DOMAIN BINDING PROTEIN 4"/>
    <property type="match status" value="1"/>
</dbReference>
<keyword evidence="3" id="KW-0862">Zinc</keyword>
<evidence type="ECO:0000256" key="4">
    <source>
        <dbReference type="SAM" id="Coils"/>
    </source>
</evidence>
<keyword evidence="4" id="KW-0175">Coiled coil</keyword>
<sequence>MADYWKSTPKYWCKHCQVYVPDTKLQRTNHEATGRHQSAVRRALRNLHRDHERQERDKEFAKGEVARLNALVAGTDAKAAVGGSGSSSSTAPAPSRSRPPPPPLPPQPAQSSSDAPREQLEQLAELGVSIPDAFRPDLAMAGDWTVTEMRVVEVQEEGGDTKKGAATRSFGVQKRPRDNPGDDNDDDDDGGKVGDRKQQGHSEIEKIDLDTAVQGLFKRPRQWGRGLGDDPGVDLDSLLSSAIAKPAAPAKKTEGGDNADNVHGTNDGPKDESQNDHIKKEDATTTADNGAVGPILAPPPQIKQEADTAAVASGLADAAGHGGGETLAAEPTIVFKKRKAKPGRK</sequence>
<dbReference type="InterPro" id="IPR003604">
    <property type="entry name" value="Matrin/U1-like-C_Znf_C2H2"/>
</dbReference>
<evidence type="ECO:0000313" key="7">
    <source>
        <dbReference type="EMBL" id="CAK7209997.1"/>
    </source>
</evidence>
<evidence type="ECO:0000259" key="6">
    <source>
        <dbReference type="SMART" id="SM00451"/>
    </source>
</evidence>
<evidence type="ECO:0000256" key="5">
    <source>
        <dbReference type="SAM" id="MobiDB-lite"/>
    </source>
</evidence>
<feature type="compositionally biased region" description="Basic and acidic residues" evidence="5">
    <location>
        <begin position="190"/>
        <end position="209"/>
    </location>
</feature>
<keyword evidence="1" id="KW-0479">Metal-binding</keyword>
<organism evidence="7 8">
    <name type="scientific">Sporothrix curviconia</name>
    <dbReference type="NCBI Taxonomy" id="1260050"/>
    <lineage>
        <taxon>Eukaryota</taxon>
        <taxon>Fungi</taxon>
        <taxon>Dikarya</taxon>
        <taxon>Ascomycota</taxon>
        <taxon>Pezizomycotina</taxon>
        <taxon>Sordariomycetes</taxon>
        <taxon>Sordariomycetidae</taxon>
        <taxon>Ophiostomatales</taxon>
        <taxon>Ophiostomataceae</taxon>
        <taxon>Sporothrix</taxon>
    </lineage>
</organism>
<evidence type="ECO:0000256" key="1">
    <source>
        <dbReference type="ARBA" id="ARBA00022723"/>
    </source>
</evidence>
<feature type="compositionally biased region" description="Basic and acidic residues" evidence="5">
    <location>
        <begin position="268"/>
        <end position="283"/>
    </location>
</feature>
<keyword evidence="2" id="KW-0863">Zinc-finger</keyword>
<evidence type="ECO:0000313" key="8">
    <source>
        <dbReference type="Proteomes" id="UP001642405"/>
    </source>
</evidence>
<reference evidence="7 8" key="1">
    <citation type="submission" date="2024-01" db="EMBL/GenBank/DDBJ databases">
        <authorList>
            <person name="Allen C."/>
            <person name="Tagirdzhanova G."/>
        </authorList>
    </citation>
    <scope>NUCLEOTIDE SEQUENCE [LARGE SCALE GENOMIC DNA]</scope>
</reference>
<feature type="compositionally biased region" description="Low complexity" evidence="5">
    <location>
        <begin position="307"/>
        <end position="319"/>
    </location>
</feature>
<dbReference type="InterPro" id="IPR036236">
    <property type="entry name" value="Znf_C2H2_sf"/>
</dbReference>
<gene>
    <name evidence="7" type="ORF">SCUCBS95973_000641</name>
</gene>
<dbReference type="InterPro" id="IPR013085">
    <property type="entry name" value="U1-CZ_Znf_C2H2"/>
</dbReference>
<dbReference type="Proteomes" id="UP001642405">
    <property type="component" value="Unassembled WGS sequence"/>
</dbReference>
<feature type="compositionally biased region" description="Low complexity" evidence="5">
    <location>
        <begin position="86"/>
        <end position="96"/>
    </location>
</feature>
<feature type="region of interest" description="Disordered" evidence="5">
    <location>
        <begin position="155"/>
        <end position="345"/>
    </location>
</feature>
<feature type="compositionally biased region" description="Basic residues" evidence="5">
    <location>
        <begin position="335"/>
        <end position="345"/>
    </location>
</feature>
<feature type="coiled-coil region" evidence="4">
    <location>
        <begin position="44"/>
        <end position="71"/>
    </location>
</feature>
<dbReference type="EMBL" id="CAWUHB010000002">
    <property type="protein sequence ID" value="CAK7209997.1"/>
    <property type="molecule type" value="Genomic_DNA"/>
</dbReference>
<comment type="caution">
    <text evidence="7">The sequence shown here is derived from an EMBL/GenBank/DDBJ whole genome shotgun (WGS) entry which is preliminary data.</text>
</comment>
<feature type="compositionally biased region" description="Pro residues" evidence="5">
    <location>
        <begin position="97"/>
        <end position="108"/>
    </location>
</feature>
<feature type="compositionally biased region" description="Low complexity" evidence="5">
    <location>
        <begin position="237"/>
        <end position="250"/>
    </location>
</feature>
<proteinExistence type="predicted"/>
<name>A0ABP0ARU6_9PEZI</name>
<protein>
    <recommendedName>
        <fullName evidence="6">U1-type domain-containing protein</fullName>
    </recommendedName>
</protein>
<accession>A0ABP0ARU6</accession>
<dbReference type="PANTHER" id="PTHR13173:SF10">
    <property type="entry name" value="WW DOMAIN-BINDING PROTEIN 4"/>
    <property type="match status" value="1"/>
</dbReference>
<dbReference type="Gene3D" id="3.30.160.60">
    <property type="entry name" value="Classic Zinc Finger"/>
    <property type="match status" value="1"/>
</dbReference>
<dbReference type="SUPFAM" id="SSF57667">
    <property type="entry name" value="beta-beta-alpha zinc fingers"/>
    <property type="match status" value="1"/>
</dbReference>
<dbReference type="Pfam" id="PF06220">
    <property type="entry name" value="zf-U1"/>
    <property type="match status" value="1"/>
</dbReference>
<feature type="region of interest" description="Disordered" evidence="5">
    <location>
        <begin position="78"/>
        <end position="122"/>
    </location>
</feature>
<keyword evidence="8" id="KW-1185">Reference proteome</keyword>
<evidence type="ECO:0000256" key="2">
    <source>
        <dbReference type="ARBA" id="ARBA00022771"/>
    </source>
</evidence>
<dbReference type="InterPro" id="IPR040023">
    <property type="entry name" value="WBP4"/>
</dbReference>
<evidence type="ECO:0000256" key="3">
    <source>
        <dbReference type="ARBA" id="ARBA00022833"/>
    </source>
</evidence>